<keyword evidence="10" id="KW-1185">Reference proteome</keyword>
<dbReference type="InterPro" id="IPR000172">
    <property type="entry name" value="GMC_OxRdtase_N"/>
</dbReference>
<keyword evidence="3" id="KW-0285">Flavoprotein</keyword>
<keyword evidence="5" id="KW-0560">Oxidoreductase</keyword>
<feature type="region of interest" description="Disordered" evidence="6">
    <location>
        <begin position="133"/>
        <end position="152"/>
    </location>
</feature>
<dbReference type="PANTHER" id="PTHR42784:SF1">
    <property type="entry name" value="PYRANOSE 2-OXIDASE"/>
    <property type="match status" value="1"/>
</dbReference>
<organism evidence="9 10">
    <name type="scientific">Fuscovulum blasticum DSM 2131</name>
    <dbReference type="NCBI Taxonomy" id="1188250"/>
    <lineage>
        <taxon>Bacteria</taxon>
        <taxon>Pseudomonadati</taxon>
        <taxon>Pseudomonadota</taxon>
        <taxon>Alphaproteobacteria</taxon>
        <taxon>Rhodobacterales</taxon>
        <taxon>Paracoccaceae</taxon>
        <taxon>Pseudogemmobacter</taxon>
    </lineage>
</organism>
<keyword evidence="4" id="KW-0274">FAD</keyword>
<dbReference type="GO" id="GO:0016614">
    <property type="term" value="F:oxidoreductase activity, acting on CH-OH group of donors"/>
    <property type="evidence" value="ECO:0007669"/>
    <property type="project" value="InterPro"/>
</dbReference>
<feature type="domain" description="Glucose-methanol-choline oxidoreductase C-terminal" evidence="8">
    <location>
        <begin position="431"/>
        <end position="484"/>
    </location>
</feature>
<evidence type="ECO:0000313" key="9">
    <source>
        <dbReference type="EMBL" id="PTE14070.1"/>
    </source>
</evidence>
<dbReference type="RefSeq" id="WP_107673496.1">
    <property type="nucleotide sequence ID" value="NZ_PZKE01000009.1"/>
</dbReference>
<feature type="compositionally biased region" description="Pro residues" evidence="6">
    <location>
        <begin position="140"/>
        <end position="152"/>
    </location>
</feature>
<name>A0A2T4J837_FUSBL</name>
<dbReference type="AlphaFoldDB" id="A0A2T4J837"/>
<accession>A0A2T4J837</accession>
<evidence type="ECO:0000256" key="3">
    <source>
        <dbReference type="ARBA" id="ARBA00022630"/>
    </source>
</evidence>
<evidence type="ECO:0000256" key="2">
    <source>
        <dbReference type="ARBA" id="ARBA00010790"/>
    </source>
</evidence>
<proteinExistence type="inferred from homology"/>
<evidence type="ECO:0000313" key="10">
    <source>
        <dbReference type="Proteomes" id="UP000241362"/>
    </source>
</evidence>
<dbReference type="EMBL" id="PZKE01000009">
    <property type="protein sequence ID" value="PTE14070.1"/>
    <property type="molecule type" value="Genomic_DNA"/>
</dbReference>
<evidence type="ECO:0000256" key="1">
    <source>
        <dbReference type="ARBA" id="ARBA00001974"/>
    </source>
</evidence>
<dbReference type="Pfam" id="PF05199">
    <property type="entry name" value="GMC_oxred_C"/>
    <property type="match status" value="1"/>
</dbReference>
<comment type="cofactor">
    <cofactor evidence="1">
        <name>FAD</name>
        <dbReference type="ChEBI" id="CHEBI:57692"/>
    </cofactor>
</comment>
<dbReference type="InterPro" id="IPR051473">
    <property type="entry name" value="P2Ox-like"/>
</dbReference>
<feature type="domain" description="Glucose-methanol-choline oxidoreductase N-terminal" evidence="7">
    <location>
        <begin position="154"/>
        <end position="294"/>
    </location>
</feature>
<sequence length="497" mass="53882">MSPDVIILGSGMGGATLAAALAPTGRRILIVERGERLVDSPEARDPVAIFGRGHFKPRETWRDARGAAFNPGNYACVGGNTKFYGAVLLRYREKDFRPLRHMQGTTPGWPISYADLEPYYSQAETLYRVRGALGDDPTEPPHSAPYPFPPVPDEPDIAALRSAFAAQGLHVSSLPLGVDLDRWLARAPTTWDAFPDTTGAKSDAESCGLTAALKHPNVTLLTGTRATRLMAEGRRVTGVEVECDGRREVLTAPVVCLAAGAVMSAALLLASASDDHPRGLANSSDQVGRNFMNHNLTGLVAWHPFRRNRTVYEKTIQFNDWYLTGGPNGEPLGNVQMLGRVTGPILAAEGNLPPWLARHIADHSIHIMAMSEDLPDPESRVLWRKSGGVVLDWRRTNVAAHDLLVKRLKQAMRRAGWPIVLSRGFPKSKPSHQCGTACMGDDPTRSVVTPDLRAHDLDNLYIVDASVLPTSAAVNPSLTVAALALRAGDHIRQRLAA</sequence>
<comment type="similarity">
    <text evidence="2">Belongs to the GMC oxidoreductase family.</text>
</comment>
<gene>
    <name evidence="9" type="ORF">C5F44_10535</name>
</gene>
<dbReference type="SUPFAM" id="SSF51905">
    <property type="entry name" value="FAD/NAD(P)-binding domain"/>
    <property type="match status" value="1"/>
</dbReference>
<dbReference type="Gene3D" id="3.50.50.60">
    <property type="entry name" value="FAD/NAD(P)-binding domain"/>
    <property type="match status" value="2"/>
</dbReference>
<dbReference type="InterPro" id="IPR007867">
    <property type="entry name" value="GMC_OxRtase_C"/>
</dbReference>
<dbReference type="Proteomes" id="UP000241362">
    <property type="component" value="Unassembled WGS sequence"/>
</dbReference>
<dbReference type="Pfam" id="PF13450">
    <property type="entry name" value="NAD_binding_8"/>
    <property type="match status" value="1"/>
</dbReference>
<comment type="caution">
    <text evidence="9">The sequence shown here is derived from an EMBL/GenBank/DDBJ whole genome shotgun (WGS) entry which is preliminary data.</text>
</comment>
<dbReference type="PANTHER" id="PTHR42784">
    <property type="entry name" value="PYRANOSE 2-OXIDASE"/>
    <property type="match status" value="1"/>
</dbReference>
<evidence type="ECO:0000256" key="5">
    <source>
        <dbReference type="ARBA" id="ARBA00023002"/>
    </source>
</evidence>
<evidence type="ECO:0000259" key="7">
    <source>
        <dbReference type="Pfam" id="PF00732"/>
    </source>
</evidence>
<evidence type="ECO:0000256" key="6">
    <source>
        <dbReference type="SAM" id="MobiDB-lite"/>
    </source>
</evidence>
<dbReference type="GO" id="GO:0050660">
    <property type="term" value="F:flavin adenine dinucleotide binding"/>
    <property type="evidence" value="ECO:0007669"/>
    <property type="project" value="InterPro"/>
</dbReference>
<protein>
    <submittedName>
        <fullName evidence="9">GMC family oxidoreductase</fullName>
    </submittedName>
</protein>
<evidence type="ECO:0000259" key="8">
    <source>
        <dbReference type="Pfam" id="PF05199"/>
    </source>
</evidence>
<dbReference type="Pfam" id="PF00732">
    <property type="entry name" value="GMC_oxred_N"/>
    <property type="match status" value="1"/>
</dbReference>
<evidence type="ECO:0000256" key="4">
    <source>
        <dbReference type="ARBA" id="ARBA00022827"/>
    </source>
</evidence>
<reference evidence="9 10" key="1">
    <citation type="submission" date="2018-03" db="EMBL/GenBank/DDBJ databases">
        <title>Rhodobacter blasticus.</title>
        <authorList>
            <person name="Meyer T.E."/>
            <person name="Miller S."/>
            <person name="Lodha T."/>
            <person name="Gandham S."/>
            <person name="Chintalapati S."/>
            <person name="Chintalapati V.R."/>
        </authorList>
    </citation>
    <scope>NUCLEOTIDE SEQUENCE [LARGE SCALE GENOMIC DNA]</scope>
    <source>
        <strain evidence="9 10">DSM 2131</strain>
    </source>
</reference>
<dbReference type="InterPro" id="IPR036188">
    <property type="entry name" value="FAD/NAD-bd_sf"/>
</dbReference>